<evidence type="ECO:0000256" key="1">
    <source>
        <dbReference type="SAM" id="MobiDB-lite"/>
    </source>
</evidence>
<keyword evidence="3" id="KW-1185">Reference proteome</keyword>
<proteinExistence type="predicted"/>
<comment type="caution">
    <text evidence="2">The sequence shown here is derived from an EMBL/GenBank/DDBJ whole genome shotgun (WGS) entry which is preliminary data.</text>
</comment>
<reference evidence="2 3" key="1">
    <citation type="submission" date="2019-08" db="EMBL/GenBank/DDBJ databases">
        <title>Whole genome of Aphis craccivora.</title>
        <authorList>
            <person name="Voronova N.V."/>
            <person name="Shulinski R.S."/>
            <person name="Bandarenka Y.V."/>
            <person name="Zhorov D.G."/>
            <person name="Warner D."/>
        </authorList>
    </citation>
    <scope>NUCLEOTIDE SEQUENCE [LARGE SCALE GENOMIC DNA]</scope>
    <source>
        <strain evidence="2">180601</strain>
        <tissue evidence="2">Whole Body</tissue>
    </source>
</reference>
<dbReference type="EMBL" id="VUJU01002140">
    <property type="protein sequence ID" value="KAF0762463.1"/>
    <property type="molecule type" value="Genomic_DNA"/>
</dbReference>
<organism evidence="2 3">
    <name type="scientific">Aphis craccivora</name>
    <name type="common">Cowpea aphid</name>
    <dbReference type="NCBI Taxonomy" id="307492"/>
    <lineage>
        <taxon>Eukaryota</taxon>
        <taxon>Metazoa</taxon>
        <taxon>Ecdysozoa</taxon>
        <taxon>Arthropoda</taxon>
        <taxon>Hexapoda</taxon>
        <taxon>Insecta</taxon>
        <taxon>Pterygota</taxon>
        <taxon>Neoptera</taxon>
        <taxon>Paraneoptera</taxon>
        <taxon>Hemiptera</taxon>
        <taxon>Sternorrhyncha</taxon>
        <taxon>Aphidomorpha</taxon>
        <taxon>Aphidoidea</taxon>
        <taxon>Aphididae</taxon>
        <taxon>Aphidini</taxon>
        <taxon>Aphis</taxon>
        <taxon>Aphis</taxon>
    </lineage>
</organism>
<dbReference type="OrthoDB" id="6625808at2759"/>
<dbReference type="Proteomes" id="UP000478052">
    <property type="component" value="Unassembled WGS sequence"/>
</dbReference>
<dbReference type="AlphaFoldDB" id="A0A6G0YX56"/>
<feature type="compositionally biased region" description="Basic and acidic residues" evidence="1">
    <location>
        <begin position="40"/>
        <end position="55"/>
    </location>
</feature>
<evidence type="ECO:0000313" key="3">
    <source>
        <dbReference type="Proteomes" id="UP000478052"/>
    </source>
</evidence>
<name>A0A6G0YX56_APHCR</name>
<protein>
    <submittedName>
        <fullName evidence="2">Integrase catalytic domain-containing protein</fullName>
    </submittedName>
</protein>
<gene>
    <name evidence="2" type="ORF">FWK35_00002728</name>
</gene>
<sequence>MSDYAVEQLPIQHNAQARAYQGPPHKQRNPKAQNTWKAKPNQDKGQKQGFRRADSRTAPPTLPPPTMLHDTSHVKLTEVNPAEGSLFNPGVAIREVEPRTTFTPSVPALIDISRATYMEMVTSDPNIAKVMLPEYLDYYSTALLWLRIVSLKKKN</sequence>
<feature type="region of interest" description="Disordered" evidence="1">
    <location>
        <begin position="1"/>
        <end position="69"/>
    </location>
</feature>
<accession>A0A6G0YX56</accession>
<evidence type="ECO:0000313" key="2">
    <source>
        <dbReference type="EMBL" id="KAF0762463.1"/>
    </source>
</evidence>